<sequence length="63" mass="6680">MTQKTLVEVSVPQADGTTLPYGIMNADQAAGLCDETFQKDVAHEPEALGVSIISQELTAQFIG</sequence>
<organism evidence="1 2">
    <name type="scientific">Neorhizobium huautlense</name>
    <dbReference type="NCBI Taxonomy" id="67774"/>
    <lineage>
        <taxon>Bacteria</taxon>
        <taxon>Pseudomonadati</taxon>
        <taxon>Pseudomonadota</taxon>
        <taxon>Alphaproteobacteria</taxon>
        <taxon>Hyphomicrobiales</taxon>
        <taxon>Rhizobiaceae</taxon>
        <taxon>Rhizobium/Agrobacterium group</taxon>
        <taxon>Neorhizobium</taxon>
    </lineage>
</organism>
<dbReference type="Proteomes" id="UP001241472">
    <property type="component" value="Unassembled WGS sequence"/>
</dbReference>
<comment type="caution">
    <text evidence="1">The sequence shown here is derived from an EMBL/GenBank/DDBJ whole genome shotgun (WGS) entry which is preliminary data.</text>
</comment>
<dbReference type="RefSeq" id="WP_306836888.1">
    <property type="nucleotide sequence ID" value="NZ_JAUSRF010000011.1"/>
</dbReference>
<gene>
    <name evidence="1" type="ORF">J2T09_003503</name>
</gene>
<accession>A0ABT9PX66</accession>
<protein>
    <submittedName>
        <fullName evidence="1">Uncharacterized protein</fullName>
    </submittedName>
</protein>
<proteinExistence type="predicted"/>
<keyword evidence="2" id="KW-1185">Reference proteome</keyword>
<reference evidence="1 2" key="1">
    <citation type="submission" date="2023-07" db="EMBL/GenBank/DDBJ databases">
        <title>Sorghum-associated microbial communities from plants grown in Nebraska, USA.</title>
        <authorList>
            <person name="Schachtman D."/>
        </authorList>
    </citation>
    <scope>NUCLEOTIDE SEQUENCE [LARGE SCALE GENOMIC DNA]</scope>
    <source>
        <strain evidence="1 2">DS1307</strain>
    </source>
</reference>
<dbReference type="EMBL" id="JAUSRF010000011">
    <property type="protein sequence ID" value="MDP9838731.1"/>
    <property type="molecule type" value="Genomic_DNA"/>
</dbReference>
<name>A0ABT9PX66_9HYPH</name>
<evidence type="ECO:0000313" key="2">
    <source>
        <dbReference type="Proteomes" id="UP001241472"/>
    </source>
</evidence>
<evidence type="ECO:0000313" key="1">
    <source>
        <dbReference type="EMBL" id="MDP9838731.1"/>
    </source>
</evidence>